<name>A0A8J4UFG2_CLAMG</name>
<feature type="compositionally biased region" description="Polar residues" evidence="1">
    <location>
        <begin position="29"/>
        <end position="41"/>
    </location>
</feature>
<feature type="region of interest" description="Disordered" evidence="1">
    <location>
        <begin position="29"/>
        <end position="56"/>
    </location>
</feature>
<protein>
    <submittedName>
        <fullName evidence="2">Prolipoprotein diacylglyceryl transferase</fullName>
    </submittedName>
</protein>
<evidence type="ECO:0000256" key="1">
    <source>
        <dbReference type="SAM" id="MobiDB-lite"/>
    </source>
</evidence>
<feature type="non-terminal residue" evidence="2">
    <location>
        <position position="56"/>
    </location>
</feature>
<dbReference type="Proteomes" id="UP000727407">
    <property type="component" value="Unassembled WGS sequence"/>
</dbReference>
<gene>
    <name evidence="2" type="primary">lgt</name>
    <name evidence="2" type="ORF">DAT39_001641</name>
</gene>
<sequence length="56" mass="5916">MLFHGPLGQAAVQSLHILSTRLLLSTLQPAQPGTSSHTGQIYESALDRGSPHCSCT</sequence>
<proteinExistence type="predicted"/>
<dbReference type="AlphaFoldDB" id="A0A8J4UFG2"/>
<evidence type="ECO:0000313" key="3">
    <source>
        <dbReference type="Proteomes" id="UP000727407"/>
    </source>
</evidence>
<accession>A0A8J4UFG2</accession>
<reference evidence="2" key="1">
    <citation type="submission" date="2020-07" db="EMBL/GenBank/DDBJ databases">
        <title>Clarias magur genome sequencing, assembly and annotation.</title>
        <authorList>
            <person name="Kushwaha B."/>
            <person name="Kumar R."/>
            <person name="Das P."/>
            <person name="Joshi C.G."/>
            <person name="Kumar D."/>
            <person name="Nagpure N.S."/>
            <person name="Pandey M."/>
            <person name="Agarwal S."/>
            <person name="Srivastava S."/>
            <person name="Singh M."/>
            <person name="Sahoo L."/>
            <person name="Jayasankar P."/>
            <person name="Meher P.K."/>
            <person name="Koringa P.G."/>
            <person name="Iquebal M.A."/>
            <person name="Das S.P."/>
            <person name="Bit A."/>
            <person name="Patnaik S."/>
            <person name="Patel N."/>
            <person name="Shah T.M."/>
            <person name="Hinsu A."/>
            <person name="Jena J.K."/>
        </authorList>
    </citation>
    <scope>NUCLEOTIDE SEQUENCE</scope>
    <source>
        <strain evidence="2">CIFAMagur01</strain>
        <tissue evidence="2">Testis</tissue>
    </source>
</reference>
<comment type="caution">
    <text evidence="2">The sequence shown here is derived from an EMBL/GenBank/DDBJ whole genome shotgun (WGS) entry which is preliminary data.</text>
</comment>
<keyword evidence="3" id="KW-1185">Reference proteome</keyword>
<organism evidence="2 3">
    <name type="scientific">Clarias magur</name>
    <name type="common">Asian catfish</name>
    <name type="synonym">Macropteronotus magur</name>
    <dbReference type="NCBI Taxonomy" id="1594786"/>
    <lineage>
        <taxon>Eukaryota</taxon>
        <taxon>Metazoa</taxon>
        <taxon>Chordata</taxon>
        <taxon>Craniata</taxon>
        <taxon>Vertebrata</taxon>
        <taxon>Euteleostomi</taxon>
        <taxon>Actinopterygii</taxon>
        <taxon>Neopterygii</taxon>
        <taxon>Teleostei</taxon>
        <taxon>Ostariophysi</taxon>
        <taxon>Siluriformes</taxon>
        <taxon>Clariidae</taxon>
        <taxon>Clarias</taxon>
    </lineage>
</organism>
<dbReference type="GO" id="GO:0016740">
    <property type="term" value="F:transferase activity"/>
    <property type="evidence" value="ECO:0007669"/>
    <property type="project" value="UniProtKB-KW"/>
</dbReference>
<keyword evidence="2" id="KW-0808">Transferase</keyword>
<dbReference type="EMBL" id="QNUK01000012">
    <property type="protein sequence ID" value="KAF5908593.1"/>
    <property type="molecule type" value="Genomic_DNA"/>
</dbReference>
<evidence type="ECO:0000313" key="2">
    <source>
        <dbReference type="EMBL" id="KAF5908593.1"/>
    </source>
</evidence>